<dbReference type="EMBL" id="FMKA01000016">
    <property type="protein sequence ID" value="SCP98082.1"/>
    <property type="molecule type" value="Genomic_DNA"/>
</dbReference>
<dbReference type="RefSeq" id="WP_091234873.1">
    <property type="nucleotide sequence ID" value="NZ_FMKA01000016.1"/>
</dbReference>
<evidence type="ECO:0000313" key="1">
    <source>
        <dbReference type="EMBL" id="SCP98082.1"/>
    </source>
</evidence>
<dbReference type="Pfam" id="PF18941">
    <property type="entry name" value="DUF5688"/>
    <property type="match status" value="1"/>
</dbReference>
<dbReference type="STRING" id="1619234.SAMN05421730_101651"/>
<dbReference type="InterPro" id="IPR043743">
    <property type="entry name" value="DUF5688"/>
</dbReference>
<name>A0A1D3TVC9_9FIRM</name>
<evidence type="ECO:0000313" key="2">
    <source>
        <dbReference type="Proteomes" id="UP000199315"/>
    </source>
</evidence>
<dbReference type="AlphaFoldDB" id="A0A1D3TVC9"/>
<organism evidence="1 2">
    <name type="scientific">Anaerobium acetethylicum</name>
    <dbReference type="NCBI Taxonomy" id="1619234"/>
    <lineage>
        <taxon>Bacteria</taxon>
        <taxon>Bacillati</taxon>
        <taxon>Bacillota</taxon>
        <taxon>Clostridia</taxon>
        <taxon>Lachnospirales</taxon>
        <taxon>Lachnospiraceae</taxon>
        <taxon>Anaerobium</taxon>
    </lineage>
</organism>
<keyword evidence="2" id="KW-1185">Reference proteome</keyword>
<sequence length="328" mass="37559">MEYNEFLEFVKGNMIHRMGDEVKIAINPVVKNNSIQLDGLSILGENENISPTIYLNSYFDEYKAGRKTESIIEEIIGIYESNKINSRISVNFFTDFENVKEKIMFKLINYDKNSELLEKIPHVKFLDLAVVFYCLLSEGVFENATILIHKSHMQMWNTDTEQLFRIATENTPRCLVSDLRNMEDVMREMLTPELKDELKEAVRQDAEDDCGISISEEKVDEFVGQLFSPSGGNPENAMYVLSNQSKINGAACMLYEDILKGLADELDRDLFILPSSIHEVIIVPANDSNPRGDLCKMVREVNETQVAEEEILSDIVYFYNRKTGVITM</sequence>
<gene>
    <name evidence="1" type="ORF">SAMN05421730_101651</name>
</gene>
<dbReference type="Proteomes" id="UP000199315">
    <property type="component" value="Unassembled WGS sequence"/>
</dbReference>
<protein>
    <submittedName>
        <fullName evidence="1">Uncharacterized protein</fullName>
    </submittedName>
</protein>
<reference evidence="1 2" key="1">
    <citation type="submission" date="2016-09" db="EMBL/GenBank/DDBJ databases">
        <authorList>
            <person name="Capua I."/>
            <person name="De Benedictis P."/>
            <person name="Joannis T."/>
            <person name="Lombin L.H."/>
            <person name="Cattoli G."/>
        </authorList>
    </citation>
    <scope>NUCLEOTIDE SEQUENCE [LARGE SCALE GENOMIC DNA]</scope>
    <source>
        <strain evidence="1 2">GluBS11</strain>
    </source>
</reference>
<accession>A0A1D3TVC9</accession>
<dbReference type="OrthoDB" id="1655031at2"/>
<proteinExistence type="predicted"/>